<feature type="compositionally biased region" description="Basic and acidic residues" evidence="1">
    <location>
        <begin position="396"/>
        <end position="407"/>
    </location>
</feature>
<feature type="compositionally biased region" description="Low complexity" evidence="1">
    <location>
        <begin position="320"/>
        <end position="337"/>
    </location>
</feature>
<comment type="caution">
    <text evidence="2">The sequence shown here is derived from an EMBL/GenBank/DDBJ whole genome shotgun (WGS) entry which is preliminary data.</text>
</comment>
<feature type="region of interest" description="Disordered" evidence="1">
    <location>
        <begin position="122"/>
        <end position="239"/>
    </location>
</feature>
<organism evidence="2 3">
    <name type="scientific">Prorocentrum cordatum</name>
    <dbReference type="NCBI Taxonomy" id="2364126"/>
    <lineage>
        <taxon>Eukaryota</taxon>
        <taxon>Sar</taxon>
        <taxon>Alveolata</taxon>
        <taxon>Dinophyceae</taxon>
        <taxon>Prorocentrales</taxon>
        <taxon>Prorocentraceae</taxon>
        <taxon>Prorocentrum</taxon>
    </lineage>
</organism>
<keyword evidence="3" id="KW-1185">Reference proteome</keyword>
<proteinExistence type="predicted"/>
<dbReference type="EMBL" id="CAUYUJ010007825">
    <property type="protein sequence ID" value="CAK0822089.1"/>
    <property type="molecule type" value="Genomic_DNA"/>
</dbReference>
<evidence type="ECO:0000313" key="3">
    <source>
        <dbReference type="Proteomes" id="UP001189429"/>
    </source>
</evidence>
<feature type="compositionally biased region" description="Low complexity" evidence="1">
    <location>
        <begin position="368"/>
        <end position="383"/>
    </location>
</feature>
<reference evidence="2" key="1">
    <citation type="submission" date="2023-10" db="EMBL/GenBank/DDBJ databases">
        <authorList>
            <person name="Chen Y."/>
            <person name="Shah S."/>
            <person name="Dougan E. K."/>
            <person name="Thang M."/>
            <person name="Chan C."/>
        </authorList>
    </citation>
    <scope>NUCLEOTIDE SEQUENCE [LARGE SCALE GENOMIC DNA]</scope>
</reference>
<accession>A0ABN9RSQ4</accession>
<evidence type="ECO:0000256" key="1">
    <source>
        <dbReference type="SAM" id="MobiDB-lite"/>
    </source>
</evidence>
<protein>
    <submittedName>
        <fullName evidence="2">Uncharacterized protein</fullName>
    </submittedName>
</protein>
<dbReference type="Proteomes" id="UP001189429">
    <property type="component" value="Unassembled WGS sequence"/>
</dbReference>
<name>A0ABN9RSQ4_9DINO</name>
<feature type="region of interest" description="Disordered" evidence="1">
    <location>
        <begin position="288"/>
        <end position="470"/>
    </location>
</feature>
<feature type="compositionally biased region" description="Pro residues" evidence="1">
    <location>
        <begin position="305"/>
        <end position="319"/>
    </location>
</feature>
<sequence length="540" mass="56291">MDAGGRELIGTWRSELGEYTVSANAQGHLAYRENVNGQIGGWLRPPQPGDPVGWWLAQVVSADQPRETLGWFRCRRERGPSGELGGLLSQVLFAGEESTGWDQVKVVQAWPVLQQGAAAHPTALPHIERDPPPQRGYRSASSVASAAPPPGAMAAPSTARPPGPPAPWPAAPAEPRRAGGGPSDGQSWTALLGDDRRRRGQPPPLAQAAPAAAAPPPGPQPLPGGLGKEHMEQLVDFLTSRPDAASFQQRKSLLRSMAAEGKPIVREGLVLVLQRDAVEVCIQQAEQRLAPGGGGGPGAPAEQQRPPPQPAASPPPPHAAPAAPAALSAQTATPAAQEVPAQDARSGWQPGTVGRPTPPAQEDGWRQGSWDGWRGSSASSSWGRSDDGWRGGGKWWEAKGERWHGPEDAAAGKWTGPDAWQQAGAASQRWEAPRAPAASAGNGGGRPEARGSAGNACREQPAPLSGAARDAVAGCAGPTVGADRVVESLVKFMEQHPDRPKALQLCLQGGDQTGIPRPLVDVAVAKALANAMSPAQRRFQ</sequence>
<gene>
    <name evidence="2" type="ORF">PCOR1329_LOCUS23194</name>
</gene>
<feature type="compositionally biased region" description="Pro residues" evidence="1">
    <location>
        <begin position="159"/>
        <end position="172"/>
    </location>
</feature>
<feature type="compositionally biased region" description="Low complexity" evidence="1">
    <location>
        <begin position="139"/>
        <end position="158"/>
    </location>
</feature>
<feature type="compositionally biased region" description="Pro residues" evidence="1">
    <location>
        <begin position="213"/>
        <end position="222"/>
    </location>
</feature>
<evidence type="ECO:0000313" key="2">
    <source>
        <dbReference type="EMBL" id="CAK0822089.1"/>
    </source>
</evidence>